<organism evidence="1 2">
    <name type="scientific">Gigaspora margarita</name>
    <dbReference type="NCBI Taxonomy" id="4874"/>
    <lineage>
        <taxon>Eukaryota</taxon>
        <taxon>Fungi</taxon>
        <taxon>Fungi incertae sedis</taxon>
        <taxon>Mucoromycota</taxon>
        <taxon>Glomeromycotina</taxon>
        <taxon>Glomeromycetes</taxon>
        <taxon>Diversisporales</taxon>
        <taxon>Gigasporaceae</taxon>
        <taxon>Gigaspora</taxon>
    </lineage>
</organism>
<dbReference type="EMBL" id="CAJVQB010004625">
    <property type="protein sequence ID" value="CAG8641217.1"/>
    <property type="molecule type" value="Genomic_DNA"/>
</dbReference>
<accession>A0ABN7UPT9</accession>
<evidence type="ECO:0000313" key="2">
    <source>
        <dbReference type="Proteomes" id="UP000789901"/>
    </source>
</evidence>
<sequence length="431" mass="50917">MADLETLDQFFLTFQKKLYKIKNLEKDIRDKITNEIANTRNSFDVKKEYTISSDNLQDDEFKNFHNECKLLISAFKSKSKNKETDFLFKIFYTVFDIFQENGYLKLRKYFNKFIISKKTTSVSFIPDKVTIKNIKTDDDDSVNSQIKLVYNISRKEQTKALDIIINAIEANEYFVNEVLIKSWTTLESYNKSKNYKEIANSIDSNINKIVRLLTLSMHIEVTDSYHKLPKLLIFAQLLFDSGLVLPAEITKESYSKFKKDVNKRLNEWELTIVEMNLKKSGSRPNNWDYAIAIHDATNKVRKRLNLVVDLWLWCKTFGLIILARNPNFGIGFWEKNLNKSNYLKLYNLLYNNSNLKKDLKQQNDKFLSIICQGLQGYANLFKLNDKNLIKRLPIKLFLFEINVELFSKIKSEQEYETTNLEKFNPYRFEDI</sequence>
<evidence type="ECO:0000313" key="1">
    <source>
        <dbReference type="EMBL" id="CAG8641217.1"/>
    </source>
</evidence>
<name>A0ABN7UPT9_GIGMA</name>
<gene>
    <name evidence="1" type="ORF">GMARGA_LOCUS8853</name>
</gene>
<proteinExistence type="predicted"/>
<keyword evidence="2" id="KW-1185">Reference proteome</keyword>
<reference evidence="1 2" key="1">
    <citation type="submission" date="2021-06" db="EMBL/GenBank/DDBJ databases">
        <authorList>
            <person name="Kallberg Y."/>
            <person name="Tangrot J."/>
            <person name="Rosling A."/>
        </authorList>
    </citation>
    <scope>NUCLEOTIDE SEQUENCE [LARGE SCALE GENOMIC DNA]</scope>
    <source>
        <strain evidence="1 2">120-4 pot B 10/14</strain>
    </source>
</reference>
<comment type="caution">
    <text evidence="1">The sequence shown here is derived from an EMBL/GenBank/DDBJ whole genome shotgun (WGS) entry which is preliminary data.</text>
</comment>
<protein>
    <submittedName>
        <fullName evidence="1">20501_t:CDS:1</fullName>
    </submittedName>
</protein>
<dbReference type="Proteomes" id="UP000789901">
    <property type="component" value="Unassembled WGS sequence"/>
</dbReference>